<feature type="transmembrane region" description="Helical" evidence="5">
    <location>
        <begin position="12"/>
        <end position="31"/>
    </location>
</feature>
<dbReference type="SMART" id="SM00165">
    <property type="entry name" value="UBA"/>
    <property type="match status" value="1"/>
</dbReference>
<accession>A0A367KLE7</accession>
<sequence>MDGEGFRNVPVTKYLAPIVGGCSSLVVAYNLRPNSQLPVQVQFWRYFISHFGFNSFGSTVAGTYLLYRMKIIEQRYGSSKYAAMLFISFVASALIHTGTGLAGSPIVPNGPITVIFTILYQYQKIVPPNFQSKLLGLAITDKTYVYIPAVQLLLSNPFSSFFSCLCGLALGSVYDNTHINTWRIPTVIRNFSSRYLNHRPKKPKMTKAQRIKEEDIQTMSAMFPDYPRPEIERALQTAKSDLNRATDILLNSGASSSH</sequence>
<name>A0A367KLE7_RHIST</name>
<comment type="caution">
    <text evidence="7">The sequence shown here is derived from an EMBL/GenBank/DDBJ whole genome shotgun (WGS) entry which is preliminary data.</text>
</comment>
<evidence type="ECO:0000256" key="2">
    <source>
        <dbReference type="ARBA" id="ARBA00022692"/>
    </source>
</evidence>
<dbReference type="OrthoDB" id="272778at2759"/>
<dbReference type="SUPFAM" id="SSF144091">
    <property type="entry name" value="Rhomboid-like"/>
    <property type="match status" value="1"/>
</dbReference>
<feature type="transmembrane region" description="Helical" evidence="5">
    <location>
        <begin position="79"/>
        <end position="96"/>
    </location>
</feature>
<dbReference type="CDD" id="cd14279">
    <property type="entry name" value="CUE"/>
    <property type="match status" value="1"/>
</dbReference>
<dbReference type="GO" id="GO:0016020">
    <property type="term" value="C:membrane"/>
    <property type="evidence" value="ECO:0007669"/>
    <property type="project" value="UniProtKB-SubCell"/>
</dbReference>
<keyword evidence="3 5" id="KW-1133">Transmembrane helix</keyword>
<evidence type="ECO:0000256" key="3">
    <source>
        <dbReference type="ARBA" id="ARBA00022989"/>
    </source>
</evidence>
<dbReference type="Pfam" id="PF02845">
    <property type="entry name" value="CUE"/>
    <property type="match status" value="1"/>
</dbReference>
<evidence type="ECO:0000256" key="4">
    <source>
        <dbReference type="ARBA" id="ARBA00023136"/>
    </source>
</evidence>
<dbReference type="Proteomes" id="UP000253551">
    <property type="component" value="Unassembled WGS sequence"/>
</dbReference>
<comment type="subcellular location">
    <subcellularLocation>
        <location evidence="1">Membrane</location>
        <topology evidence="1">Multi-pass membrane protein</topology>
    </subcellularLocation>
</comment>
<organism evidence="7 8">
    <name type="scientific">Rhizopus stolonifer</name>
    <name type="common">Rhizopus nigricans</name>
    <dbReference type="NCBI Taxonomy" id="4846"/>
    <lineage>
        <taxon>Eukaryota</taxon>
        <taxon>Fungi</taxon>
        <taxon>Fungi incertae sedis</taxon>
        <taxon>Mucoromycota</taxon>
        <taxon>Mucoromycotina</taxon>
        <taxon>Mucoromycetes</taxon>
        <taxon>Mucorales</taxon>
        <taxon>Mucorineae</taxon>
        <taxon>Rhizopodaceae</taxon>
        <taxon>Rhizopus</taxon>
    </lineage>
</organism>
<dbReference type="GO" id="GO:0004252">
    <property type="term" value="F:serine-type endopeptidase activity"/>
    <property type="evidence" value="ECO:0007669"/>
    <property type="project" value="TreeGrafter"/>
</dbReference>
<dbReference type="PANTHER" id="PTHR43066">
    <property type="entry name" value="RHOMBOID-RELATED PROTEIN"/>
    <property type="match status" value="1"/>
</dbReference>
<feature type="domain" description="CUE" evidence="6">
    <location>
        <begin position="211"/>
        <end position="254"/>
    </location>
</feature>
<dbReference type="SUPFAM" id="SSF46934">
    <property type="entry name" value="UBA-like"/>
    <property type="match status" value="1"/>
</dbReference>
<dbReference type="GO" id="GO:0043130">
    <property type="term" value="F:ubiquitin binding"/>
    <property type="evidence" value="ECO:0007669"/>
    <property type="project" value="InterPro"/>
</dbReference>
<dbReference type="Gene3D" id="1.20.1540.10">
    <property type="entry name" value="Rhomboid-like"/>
    <property type="match status" value="1"/>
</dbReference>
<dbReference type="STRING" id="4846.A0A367KLE7"/>
<dbReference type="InterPro" id="IPR009060">
    <property type="entry name" value="UBA-like_sf"/>
</dbReference>
<keyword evidence="4 5" id="KW-0472">Membrane</keyword>
<keyword evidence="8" id="KW-1185">Reference proteome</keyword>
<dbReference type="Gene3D" id="1.10.8.10">
    <property type="entry name" value="DNA helicase RuvA subunit, C-terminal domain"/>
    <property type="match status" value="1"/>
</dbReference>
<dbReference type="AlphaFoldDB" id="A0A367KLE7"/>
<dbReference type="InterPro" id="IPR035952">
    <property type="entry name" value="Rhomboid-like_sf"/>
</dbReference>
<evidence type="ECO:0000259" key="6">
    <source>
        <dbReference type="PROSITE" id="PS51140"/>
    </source>
</evidence>
<proteinExistence type="predicted"/>
<protein>
    <recommendedName>
        <fullName evidence="6">CUE domain-containing protein</fullName>
    </recommendedName>
</protein>
<feature type="transmembrane region" description="Helical" evidence="5">
    <location>
        <begin position="43"/>
        <end position="67"/>
    </location>
</feature>
<evidence type="ECO:0000313" key="8">
    <source>
        <dbReference type="Proteomes" id="UP000253551"/>
    </source>
</evidence>
<evidence type="ECO:0000313" key="7">
    <source>
        <dbReference type="EMBL" id="RCI02997.1"/>
    </source>
</evidence>
<dbReference type="InterPro" id="IPR003892">
    <property type="entry name" value="CUE"/>
</dbReference>
<evidence type="ECO:0000256" key="1">
    <source>
        <dbReference type="ARBA" id="ARBA00004141"/>
    </source>
</evidence>
<dbReference type="InterPro" id="IPR015940">
    <property type="entry name" value="UBA"/>
</dbReference>
<evidence type="ECO:0000256" key="5">
    <source>
        <dbReference type="SAM" id="Phobius"/>
    </source>
</evidence>
<dbReference type="PANTHER" id="PTHR43066:SF21">
    <property type="entry name" value="UBIQUITIN-ASSOCIATED DOMAIN-CONTAINING PROTEIN 2"/>
    <property type="match status" value="1"/>
</dbReference>
<keyword evidence="2 5" id="KW-0812">Transmembrane</keyword>
<reference evidence="7 8" key="1">
    <citation type="journal article" date="2018" name="G3 (Bethesda)">
        <title>Phylogenetic and Phylogenomic Definition of Rhizopus Species.</title>
        <authorList>
            <person name="Gryganskyi A.P."/>
            <person name="Golan J."/>
            <person name="Dolatabadi S."/>
            <person name="Mondo S."/>
            <person name="Robb S."/>
            <person name="Idnurm A."/>
            <person name="Muszewska A."/>
            <person name="Steczkiewicz K."/>
            <person name="Masonjones S."/>
            <person name="Liao H.L."/>
            <person name="Gajdeczka M.T."/>
            <person name="Anike F."/>
            <person name="Vuek A."/>
            <person name="Anishchenko I.M."/>
            <person name="Voigt K."/>
            <person name="de Hoog G.S."/>
            <person name="Smith M.E."/>
            <person name="Heitman J."/>
            <person name="Vilgalys R."/>
            <person name="Stajich J.E."/>
        </authorList>
    </citation>
    <scope>NUCLEOTIDE SEQUENCE [LARGE SCALE GENOMIC DNA]</scope>
    <source>
        <strain evidence="7 8">LSU 92-RS-03</strain>
    </source>
</reference>
<gene>
    <name evidence="7" type="ORF">CU098_007803</name>
</gene>
<dbReference type="PROSITE" id="PS51140">
    <property type="entry name" value="CUE"/>
    <property type="match status" value="1"/>
</dbReference>
<dbReference type="EMBL" id="PJQM01001181">
    <property type="protein sequence ID" value="RCI02997.1"/>
    <property type="molecule type" value="Genomic_DNA"/>
</dbReference>